<comment type="caution">
    <text evidence="1">The sequence shown here is derived from an EMBL/GenBank/DDBJ whole genome shotgun (WGS) entry which is preliminary data.</text>
</comment>
<reference evidence="1" key="1">
    <citation type="book" date="2014" name="THE 24TH EUROPEAN CONGRESS OF CLINICAL MICROBIOLOGY AND INFECTIOUS DISEASES" publisher="ECCMID 2014" city="Barcelona, Spain">
        <title>Identification of resistance genes in three multidrug-resistant Bacteroides fragilis isolates by whole genome sequencing.</title>
        <editorList>
            <person name="Unknown"/>
            <person name="A."/>
        </editorList>
        <authorList>
            <person name="Sydenham T.V."/>
            <person name="Hasman H."/>
            <person name="Wang M."/>
            <person name="Soki J."/>
            <person name="Nagy E."/>
            <person name="Justesen U.S."/>
        </authorList>
    </citation>
    <scope>NUCLEOTIDE SEQUENCE</scope>
    <source>
        <strain evidence="1">DCMOUH0018B</strain>
    </source>
</reference>
<dbReference type="PATRIC" id="fig|817.53.peg.3420"/>
<dbReference type="AlphaFoldDB" id="A0A0I9S712"/>
<protein>
    <submittedName>
        <fullName evidence="1">Uncharacterized protein</fullName>
    </submittedName>
</protein>
<proteinExistence type="predicted"/>
<organism evidence="1">
    <name type="scientific">Bacteroides fragilis</name>
    <dbReference type="NCBI Taxonomy" id="817"/>
    <lineage>
        <taxon>Bacteria</taxon>
        <taxon>Pseudomonadati</taxon>
        <taxon>Bacteroidota</taxon>
        <taxon>Bacteroidia</taxon>
        <taxon>Bacteroidales</taxon>
        <taxon>Bacteroidaceae</taxon>
        <taxon>Bacteroides</taxon>
    </lineage>
</organism>
<reference evidence="1" key="2">
    <citation type="submission" date="2014-07" db="EMBL/GenBank/DDBJ databases">
        <title>Genetics and epidemiology of antimicrobial resistance in B. fragilis group.</title>
        <authorList>
            <person name="Sydenham T.V."/>
            <person name="Hasman H."/>
            <person name="Kemp M."/>
            <person name="Justesen U.S."/>
        </authorList>
    </citation>
    <scope>NUCLEOTIDE SEQUENCE [LARGE SCALE GENOMIC DNA]</scope>
    <source>
        <strain evidence="1">DCMOUH0018B</strain>
    </source>
</reference>
<accession>A0A0I9S712</accession>
<evidence type="ECO:0000313" key="1">
    <source>
        <dbReference type="EMBL" id="KFX73653.1"/>
    </source>
</evidence>
<dbReference type="EMBL" id="JMZZ02000213">
    <property type="protein sequence ID" value="KFX73653.1"/>
    <property type="molecule type" value="Genomic_DNA"/>
</dbReference>
<gene>
    <name evidence="1" type="ORF">EE52_0216580</name>
</gene>
<sequence>MTKEDIELYQKVFPQINGLYKEIGLLSKKNPNDVVNDFKIRFINKNLVDANSLLGEDKPYADFHCFEEDSVPTTSDVVMMLEQYISALERLKNRNTITKRVEDPDWGVEVQQSFWVVNGKTSNINA</sequence>
<name>A0A0I9S712_BACFG</name>
<dbReference type="RefSeq" id="WP_044301304.1">
    <property type="nucleotide sequence ID" value="NZ_CP036542.1"/>
</dbReference>